<dbReference type="EMBL" id="JEMA01000682">
    <property type="protein sequence ID" value="KYF67133.1"/>
    <property type="molecule type" value="Genomic_DNA"/>
</dbReference>
<dbReference type="Proteomes" id="UP000075260">
    <property type="component" value="Unassembled WGS sequence"/>
</dbReference>
<sequence>MSDGGPGPSTPRARGPVMAHDPGSAMMRAYHRDDARPAIFECDAAGDRPTHARVTMLPFTHPYDYDGSLQDRLALLGECLDSAALLGARDDAGTLPIVLAPEAFLSKQDGRALTDEEHRHAFERIAEYSKEHPGVLIIPGTCYFATRTQAFNVVPVFYGGALQCVYCKRWPGGNERLEERGWGTLYPDASRDTRALFRLRGLLFATEVCNDYRRNHVLRFYDKHVKDSAEYADVEGVDVHILPSLGVLPETDWLSTYADKAEGATEEQRVIKFTHSRARQGGYFLHCDAGASGEGRPDADQIKNTKCTIYRREDDDADHTGYTKIGLDIEPVSGLMSFDPFPFPG</sequence>
<proteinExistence type="predicted"/>
<dbReference type="AlphaFoldDB" id="A0A150QGT7"/>
<evidence type="ECO:0000313" key="2">
    <source>
        <dbReference type="Proteomes" id="UP000075260"/>
    </source>
</evidence>
<organism evidence="1 2">
    <name type="scientific">Sorangium cellulosum</name>
    <name type="common">Polyangium cellulosum</name>
    <dbReference type="NCBI Taxonomy" id="56"/>
    <lineage>
        <taxon>Bacteria</taxon>
        <taxon>Pseudomonadati</taxon>
        <taxon>Myxococcota</taxon>
        <taxon>Polyangia</taxon>
        <taxon>Polyangiales</taxon>
        <taxon>Polyangiaceae</taxon>
        <taxon>Sorangium</taxon>
    </lineage>
</organism>
<accession>A0A150QGT7</accession>
<reference evidence="1 2" key="1">
    <citation type="submission" date="2014-02" db="EMBL/GenBank/DDBJ databases">
        <title>The small core and large imbalanced accessory genome model reveals a collaborative survival strategy of Sorangium cellulosum strains in nature.</title>
        <authorList>
            <person name="Han K."/>
            <person name="Peng R."/>
            <person name="Blom J."/>
            <person name="Li Y.-Z."/>
        </authorList>
    </citation>
    <scope>NUCLEOTIDE SEQUENCE [LARGE SCALE GENOMIC DNA]</scope>
    <source>
        <strain evidence="1 2">So0008-312</strain>
    </source>
</reference>
<evidence type="ECO:0000313" key="1">
    <source>
        <dbReference type="EMBL" id="KYF67133.1"/>
    </source>
</evidence>
<name>A0A150QGT7_SORCE</name>
<dbReference type="Gene3D" id="3.60.110.10">
    <property type="entry name" value="Carbon-nitrogen hydrolase"/>
    <property type="match status" value="1"/>
</dbReference>
<comment type="caution">
    <text evidence="1">The sequence shown here is derived from an EMBL/GenBank/DDBJ whole genome shotgun (WGS) entry which is preliminary data.</text>
</comment>
<protein>
    <submittedName>
        <fullName evidence="1">Uncharacterized protein</fullName>
    </submittedName>
</protein>
<dbReference type="InterPro" id="IPR036526">
    <property type="entry name" value="C-N_Hydrolase_sf"/>
</dbReference>
<dbReference type="SUPFAM" id="SSF56317">
    <property type="entry name" value="Carbon-nitrogen hydrolase"/>
    <property type="match status" value="1"/>
</dbReference>
<gene>
    <name evidence="1" type="ORF">BE15_00625</name>
</gene>